<sequence length="107" mass="11568">MPILNCSVQNCYYNKEKKCCLDGIRVEGSTADTVNSTACGSFKEQGEGSYTSDCHCGMSPETKLQVQCEAVKCTFNGDKKCCADRIGIEGNGAKHYTETACGTFKPE</sequence>
<protein>
    <submittedName>
        <fullName evidence="2">DUF1540 domain-containing protein</fullName>
    </submittedName>
</protein>
<reference evidence="2" key="1">
    <citation type="submission" date="2022-09" db="EMBL/GenBank/DDBJ databases">
        <title>Eubacterium sp. LFL-14 isolated from human feces.</title>
        <authorList>
            <person name="Liu F."/>
        </authorList>
    </citation>
    <scope>NUCLEOTIDE SEQUENCE</scope>
    <source>
        <strain evidence="2">LFL-14</strain>
    </source>
</reference>
<name>A0ABT2M0W1_9FIRM</name>
<keyword evidence="3" id="KW-1185">Reference proteome</keyword>
<comment type="caution">
    <text evidence="2">The sequence shown here is derived from an EMBL/GenBank/DDBJ whole genome shotgun (WGS) entry which is preliminary data.</text>
</comment>
<feature type="domain" description="DUF1540" evidence="1">
    <location>
        <begin position="66"/>
        <end position="104"/>
    </location>
</feature>
<dbReference type="Pfam" id="PF07561">
    <property type="entry name" value="DUF1540"/>
    <property type="match status" value="2"/>
</dbReference>
<evidence type="ECO:0000313" key="3">
    <source>
        <dbReference type="Proteomes" id="UP001431199"/>
    </source>
</evidence>
<dbReference type="EMBL" id="JAODBU010000007">
    <property type="protein sequence ID" value="MCT7399159.1"/>
    <property type="molecule type" value="Genomic_DNA"/>
</dbReference>
<gene>
    <name evidence="2" type="ORF">N5B56_08700</name>
</gene>
<evidence type="ECO:0000259" key="1">
    <source>
        <dbReference type="Pfam" id="PF07561"/>
    </source>
</evidence>
<proteinExistence type="predicted"/>
<feature type="domain" description="DUF1540" evidence="1">
    <location>
        <begin position="5"/>
        <end position="42"/>
    </location>
</feature>
<evidence type="ECO:0000313" key="2">
    <source>
        <dbReference type="EMBL" id="MCT7399159.1"/>
    </source>
</evidence>
<dbReference type="RefSeq" id="WP_117909529.1">
    <property type="nucleotide sequence ID" value="NZ_JAODBU010000007.1"/>
</dbReference>
<dbReference type="InterPro" id="IPR011437">
    <property type="entry name" value="DUF1540"/>
</dbReference>
<accession>A0ABT2M0W1</accession>
<organism evidence="2 3">
    <name type="scientific">Eubacterium album</name>
    <dbReference type="NCBI Taxonomy" id="2978477"/>
    <lineage>
        <taxon>Bacteria</taxon>
        <taxon>Bacillati</taxon>
        <taxon>Bacillota</taxon>
        <taxon>Clostridia</taxon>
        <taxon>Eubacteriales</taxon>
        <taxon>Eubacteriaceae</taxon>
        <taxon>Eubacterium</taxon>
    </lineage>
</organism>
<dbReference type="Proteomes" id="UP001431199">
    <property type="component" value="Unassembled WGS sequence"/>
</dbReference>